<sequence length="277" mass="30494">MLSHMDTRRHPSCSPLVLLACCAWLLAGCGTTGLGAPDSEPAGGAPPRAVQDEGRDPLKGFNRAMYTFNEKLDKYVMKPLAKGYRAVVPTVARRGVANFFSNLSEPITIVNDLLQGKLKRTFADLGRFVVNTTIGIFGIFDPATSIGLEKHDEDFGQTLAVWGVDEGPYLVLPFFGPSNLRDGVGLVADYEAYPPTHMEETSTRDKLILVEAVSTRDRLLDATDILEQAAGEDPYIFVREAYRQRRRNQVYDGNPPQEAPDSLLFEEDPPAKPPVKP</sequence>
<dbReference type="GO" id="GO:0120010">
    <property type="term" value="P:intermembrane phospholipid transfer"/>
    <property type="evidence" value="ECO:0007669"/>
    <property type="project" value="TreeGrafter"/>
</dbReference>
<dbReference type="EMBL" id="MFTA01000103">
    <property type="protein sequence ID" value="OGI49792.1"/>
    <property type="molecule type" value="Genomic_DNA"/>
</dbReference>
<dbReference type="PRINTS" id="PR01805">
    <property type="entry name" value="VACJLIPOPROT"/>
</dbReference>
<gene>
    <name evidence="5" type="ORF">A3B81_05620</name>
</gene>
<dbReference type="PANTHER" id="PTHR30035:SF3">
    <property type="entry name" value="INTERMEMBRANE PHOSPHOLIPID TRANSPORT SYSTEM LIPOPROTEIN MLAA"/>
    <property type="match status" value="1"/>
</dbReference>
<reference evidence="5 6" key="1">
    <citation type="journal article" date="2016" name="Nat. Commun.">
        <title>Thousands of microbial genomes shed light on interconnected biogeochemical processes in an aquifer system.</title>
        <authorList>
            <person name="Anantharaman K."/>
            <person name="Brown C.T."/>
            <person name="Hug L.A."/>
            <person name="Sharon I."/>
            <person name="Castelle C.J."/>
            <person name="Probst A.J."/>
            <person name="Thomas B.C."/>
            <person name="Singh A."/>
            <person name="Wilkins M.J."/>
            <person name="Karaoz U."/>
            <person name="Brodie E.L."/>
            <person name="Williams K.H."/>
            <person name="Hubbard S.S."/>
            <person name="Banfield J.F."/>
        </authorList>
    </citation>
    <scope>NUCLEOTIDE SEQUENCE [LARGE SCALE GENOMIC DNA]</scope>
</reference>
<evidence type="ECO:0000256" key="2">
    <source>
        <dbReference type="ARBA" id="ARBA00022729"/>
    </source>
</evidence>
<keyword evidence="2 4" id="KW-0732">Signal</keyword>
<feature type="region of interest" description="Disordered" evidence="3">
    <location>
        <begin position="38"/>
        <end position="57"/>
    </location>
</feature>
<feature type="signal peptide" evidence="4">
    <location>
        <begin position="1"/>
        <end position="27"/>
    </location>
</feature>
<dbReference type="InterPro" id="IPR007428">
    <property type="entry name" value="MlaA"/>
</dbReference>
<evidence type="ECO:0000256" key="1">
    <source>
        <dbReference type="ARBA" id="ARBA00010634"/>
    </source>
</evidence>
<proteinExistence type="inferred from homology"/>
<evidence type="ECO:0000256" key="3">
    <source>
        <dbReference type="SAM" id="MobiDB-lite"/>
    </source>
</evidence>
<organism evidence="5 6">
    <name type="scientific">Candidatus Muproteobacteria bacterium RIFCSPHIGHO2_02_FULL_65_16</name>
    <dbReference type="NCBI Taxonomy" id="1817766"/>
    <lineage>
        <taxon>Bacteria</taxon>
        <taxon>Pseudomonadati</taxon>
        <taxon>Pseudomonadota</taxon>
        <taxon>Candidatus Muproteobacteria</taxon>
    </lineage>
</organism>
<evidence type="ECO:0008006" key="7">
    <source>
        <dbReference type="Google" id="ProtNLM"/>
    </source>
</evidence>
<comment type="caution">
    <text evidence="5">The sequence shown here is derived from an EMBL/GenBank/DDBJ whole genome shotgun (WGS) entry which is preliminary data.</text>
</comment>
<evidence type="ECO:0000313" key="6">
    <source>
        <dbReference type="Proteomes" id="UP000179362"/>
    </source>
</evidence>
<feature type="region of interest" description="Disordered" evidence="3">
    <location>
        <begin position="248"/>
        <end position="277"/>
    </location>
</feature>
<evidence type="ECO:0000256" key="4">
    <source>
        <dbReference type="SAM" id="SignalP"/>
    </source>
</evidence>
<comment type="similarity">
    <text evidence="1">Belongs to the MlaA family.</text>
</comment>
<protein>
    <recommendedName>
        <fullName evidence="7">ABC transporter</fullName>
    </recommendedName>
</protein>
<dbReference type="GO" id="GO:0016020">
    <property type="term" value="C:membrane"/>
    <property type="evidence" value="ECO:0007669"/>
    <property type="project" value="InterPro"/>
</dbReference>
<name>A0A1F6TXJ0_9PROT</name>
<dbReference type="Proteomes" id="UP000179362">
    <property type="component" value="Unassembled WGS sequence"/>
</dbReference>
<feature type="chain" id="PRO_5009225649" description="ABC transporter" evidence="4">
    <location>
        <begin position="28"/>
        <end position="277"/>
    </location>
</feature>
<dbReference type="PANTHER" id="PTHR30035">
    <property type="entry name" value="LIPOPROTEIN VACJ-RELATED"/>
    <property type="match status" value="1"/>
</dbReference>
<dbReference type="AlphaFoldDB" id="A0A1F6TXJ0"/>
<evidence type="ECO:0000313" key="5">
    <source>
        <dbReference type="EMBL" id="OGI49792.1"/>
    </source>
</evidence>
<dbReference type="Pfam" id="PF04333">
    <property type="entry name" value="MlaA"/>
    <property type="match status" value="1"/>
</dbReference>
<accession>A0A1F6TXJ0</accession>